<keyword evidence="4 11" id="KW-0949">S-adenosyl-L-methionine</keyword>
<comment type="catalytic activity">
    <reaction evidence="8">
        <text>N-terminal L-seryl-L-prolyl-L-lysyl-[protein] + 3 S-adenosyl-L-methionine = N-terminal N,N,N-trimethyl-L-seryl-L-prolyl-L-lysyl-[protein] + 3 S-adenosyl-L-homocysteine + 3 H(+)</text>
        <dbReference type="Rhea" id="RHEA:54724"/>
        <dbReference type="Rhea" id="RHEA-COMP:13789"/>
        <dbReference type="Rhea" id="RHEA-COMP:13973"/>
        <dbReference type="ChEBI" id="CHEBI:15378"/>
        <dbReference type="ChEBI" id="CHEBI:57856"/>
        <dbReference type="ChEBI" id="CHEBI:59789"/>
        <dbReference type="ChEBI" id="CHEBI:138061"/>
        <dbReference type="ChEBI" id="CHEBI:138317"/>
        <dbReference type="EC" id="2.1.1.244"/>
    </reaction>
</comment>
<dbReference type="GO" id="GO:0032259">
    <property type="term" value="P:methylation"/>
    <property type="evidence" value="ECO:0007669"/>
    <property type="project" value="UniProtKB-KW"/>
</dbReference>
<dbReference type="GO" id="GO:0071885">
    <property type="term" value="F:N-terminal protein N-methyltransferase activity"/>
    <property type="evidence" value="ECO:0007669"/>
    <property type="project" value="UniProtKB-EC"/>
</dbReference>
<proteinExistence type="evidence at transcript level"/>
<dbReference type="PANTHER" id="PTHR12753">
    <property type="entry name" value="AD-003 - RELATED"/>
    <property type="match status" value="1"/>
</dbReference>
<evidence type="ECO:0000256" key="5">
    <source>
        <dbReference type="ARBA" id="ARBA00039112"/>
    </source>
</evidence>
<reference evidence="12" key="1">
    <citation type="submission" date="2020-04" db="EMBL/GenBank/DDBJ databases">
        <authorList>
            <person name="Neveu A P."/>
        </authorList>
    </citation>
    <scope>NUCLEOTIDE SEQUENCE</scope>
    <source>
        <tissue evidence="12">Whole embryo</tissue>
    </source>
</reference>
<dbReference type="Pfam" id="PF05891">
    <property type="entry name" value="Methyltransf_PK"/>
    <property type="match status" value="1"/>
</dbReference>
<gene>
    <name evidence="12" type="primary">Ntmt1-001</name>
</gene>
<evidence type="ECO:0000256" key="8">
    <source>
        <dbReference type="ARBA" id="ARBA00047306"/>
    </source>
</evidence>
<dbReference type="PANTHER" id="PTHR12753:SF0">
    <property type="entry name" value="ALPHA N-TERMINAL PROTEIN METHYLTRANSFERASE 1"/>
    <property type="match status" value="1"/>
</dbReference>
<dbReference type="CDD" id="cd02440">
    <property type="entry name" value="AdoMet_MTases"/>
    <property type="match status" value="1"/>
</dbReference>
<dbReference type="PIRSF" id="PIRSF016958">
    <property type="entry name" value="DUF858_MeTrfase_lik"/>
    <property type="match status" value="1"/>
</dbReference>
<feature type="binding site" evidence="11">
    <location>
        <begin position="122"/>
        <end position="123"/>
    </location>
    <ligand>
        <name>S-adenosyl-L-methionine</name>
        <dbReference type="ChEBI" id="CHEBI:59789"/>
    </ligand>
</feature>
<evidence type="ECO:0000256" key="7">
    <source>
        <dbReference type="ARBA" id="ARBA00043129"/>
    </source>
</evidence>
<dbReference type="InterPro" id="IPR029063">
    <property type="entry name" value="SAM-dependent_MTases_sf"/>
</dbReference>
<dbReference type="FunFam" id="3.40.50.150:FF:000025">
    <property type="entry name" value="N-terminal Xaa-Pro-Lys N-methyltransferase 1"/>
    <property type="match status" value="1"/>
</dbReference>
<evidence type="ECO:0000256" key="1">
    <source>
        <dbReference type="ARBA" id="ARBA00009059"/>
    </source>
</evidence>
<dbReference type="InterPro" id="IPR008576">
    <property type="entry name" value="MeTrfase_NTM1"/>
</dbReference>
<comment type="similarity">
    <text evidence="1">Belongs to the methyltransferase superfamily. NTM1 family.</text>
</comment>
<comment type="catalytic activity">
    <reaction evidence="10">
        <text>N-terminal L-alanyl-L-prolyl-L-lysyl-[protein] + 3 S-adenosyl-L-methionine = N-terminal N,N,N-trimethyl-L-alanyl-L-prolyl-L-lysyl-[protein] + 3 S-adenosyl-L-homocysteine + 3 H(+)</text>
        <dbReference type="Rhea" id="RHEA:54712"/>
        <dbReference type="Rhea" id="RHEA-COMP:13785"/>
        <dbReference type="Rhea" id="RHEA-COMP:13971"/>
        <dbReference type="ChEBI" id="CHEBI:15378"/>
        <dbReference type="ChEBI" id="CHEBI:57856"/>
        <dbReference type="ChEBI" id="CHEBI:59789"/>
        <dbReference type="ChEBI" id="CHEBI:138057"/>
        <dbReference type="ChEBI" id="CHEBI:138315"/>
        <dbReference type="EC" id="2.1.1.244"/>
    </reaction>
</comment>
<feature type="binding site" evidence="11">
    <location>
        <position position="138"/>
    </location>
    <ligand>
        <name>S-adenosyl-L-methionine</name>
        <dbReference type="ChEBI" id="CHEBI:59789"/>
    </ligand>
</feature>
<feature type="binding site" evidence="11">
    <location>
        <position position="77"/>
    </location>
    <ligand>
        <name>S-adenosyl-L-methionine</name>
        <dbReference type="ChEBI" id="CHEBI:59789"/>
    </ligand>
</feature>
<evidence type="ECO:0000256" key="2">
    <source>
        <dbReference type="ARBA" id="ARBA00022603"/>
    </source>
</evidence>
<dbReference type="Gene3D" id="3.40.50.150">
    <property type="entry name" value="Vaccinia Virus protein VP39"/>
    <property type="match status" value="1"/>
</dbReference>
<evidence type="ECO:0000256" key="11">
    <source>
        <dbReference type="PIRSR" id="PIRSR016958-1"/>
    </source>
</evidence>
<evidence type="ECO:0000256" key="6">
    <source>
        <dbReference type="ARBA" id="ARBA00039449"/>
    </source>
</evidence>
<dbReference type="EMBL" id="LR788607">
    <property type="protein sequence ID" value="CAB3264469.1"/>
    <property type="molecule type" value="mRNA"/>
</dbReference>
<evidence type="ECO:0000256" key="4">
    <source>
        <dbReference type="ARBA" id="ARBA00022691"/>
    </source>
</evidence>
<dbReference type="SUPFAM" id="SSF53335">
    <property type="entry name" value="S-adenosyl-L-methionine-dependent methyltransferases"/>
    <property type="match status" value="1"/>
</dbReference>
<comment type="catalytic activity">
    <reaction evidence="9">
        <text>N-terminal L-prolyl-L-prolyl-L-lysyl-[protein] + 2 S-adenosyl-L-methionine = N-terminal N,N-dimethyl-L-prolyl-L-prolyl-L-lysyl-[protein] + 2 S-adenosyl-L-homocysteine + 2 H(+)</text>
        <dbReference type="Rhea" id="RHEA:54736"/>
        <dbReference type="Rhea" id="RHEA-COMP:13787"/>
        <dbReference type="Rhea" id="RHEA-COMP:13974"/>
        <dbReference type="ChEBI" id="CHEBI:15378"/>
        <dbReference type="ChEBI" id="CHEBI:57856"/>
        <dbReference type="ChEBI" id="CHEBI:59789"/>
        <dbReference type="ChEBI" id="CHEBI:138059"/>
        <dbReference type="ChEBI" id="CHEBI:138318"/>
        <dbReference type="EC" id="2.1.1.244"/>
    </reaction>
</comment>
<keyword evidence="2 12" id="KW-0489">Methyltransferase</keyword>
<sequence length="227" mass="25460">MSLINGCTEVSSEEEFYDKALDYWKSIPSTLNGMLGGYEHISSIDVRGSQSFLKYFVQGKQKMALNRALDCGAGIGRVSKQLLLPMFKTVDLVEVNQAFLDQAKTYLGAEAKRVGKYICCGLQDLKLEEKTYDLIWVQWVTGHLTDEHFVKFLQQCKHGLCNGGIVVIKDNVAVEGVELDSVDSSVTRNIQQLQKIFDASGLRTLRQQKQTHLPKELYRVTMTALGS</sequence>
<dbReference type="AlphaFoldDB" id="A0A6F9DMW5"/>
<dbReference type="EC" id="2.1.1.244" evidence="5"/>
<evidence type="ECO:0000256" key="10">
    <source>
        <dbReference type="ARBA" id="ARBA00048167"/>
    </source>
</evidence>
<evidence type="ECO:0000256" key="3">
    <source>
        <dbReference type="ARBA" id="ARBA00022679"/>
    </source>
</evidence>
<feature type="binding site" evidence="11">
    <location>
        <position position="72"/>
    </location>
    <ligand>
        <name>S-adenosyl-L-methionine</name>
        <dbReference type="ChEBI" id="CHEBI:59789"/>
    </ligand>
</feature>
<organism evidence="12">
    <name type="scientific">Phallusia mammillata</name>
    <dbReference type="NCBI Taxonomy" id="59560"/>
    <lineage>
        <taxon>Eukaryota</taxon>
        <taxon>Metazoa</taxon>
        <taxon>Chordata</taxon>
        <taxon>Tunicata</taxon>
        <taxon>Ascidiacea</taxon>
        <taxon>Phlebobranchia</taxon>
        <taxon>Ascidiidae</taxon>
        <taxon>Phallusia</taxon>
    </lineage>
</organism>
<protein>
    <recommendedName>
        <fullName evidence="6">Alpha N-terminal protein methyltransferase 1</fullName>
        <ecNumber evidence="5">2.1.1.244</ecNumber>
    </recommendedName>
    <alternativeName>
        <fullName evidence="7">X-Pro-Lys N-terminal protein methyltransferase 1</fullName>
    </alternativeName>
</protein>
<dbReference type="GO" id="GO:0005737">
    <property type="term" value="C:cytoplasm"/>
    <property type="evidence" value="ECO:0007669"/>
    <property type="project" value="TreeGrafter"/>
</dbReference>
<keyword evidence="3 12" id="KW-0808">Transferase</keyword>
<evidence type="ECO:0000313" key="12">
    <source>
        <dbReference type="EMBL" id="CAB3264469.1"/>
    </source>
</evidence>
<evidence type="ECO:0000256" key="9">
    <source>
        <dbReference type="ARBA" id="ARBA00047885"/>
    </source>
</evidence>
<accession>A0A6F9DMW5</accession>
<name>A0A6F9DMW5_9ASCI</name>